<gene>
    <name evidence="9" type="ORF">MMF94_10810</name>
</gene>
<evidence type="ECO:0000256" key="5">
    <source>
        <dbReference type="ARBA" id="ARBA00022989"/>
    </source>
</evidence>
<dbReference type="PANTHER" id="PTHR33778:SF1">
    <property type="entry name" value="MAGNESIUM TRANSPORTER YHID-RELATED"/>
    <property type="match status" value="1"/>
</dbReference>
<dbReference type="Pfam" id="PF02308">
    <property type="entry name" value="MgtC"/>
    <property type="match status" value="1"/>
</dbReference>
<dbReference type="PANTHER" id="PTHR33778">
    <property type="entry name" value="PROTEIN MGTC"/>
    <property type="match status" value="1"/>
</dbReference>
<protein>
    <submittedName>
        <fullName evidence="9">MgtC/SapB family protein</fullName>
    </submittedName>
</protein>
<accession>A0ABS9TCB8</accession>
<reference evidence="9 10" key="1">
    <citation type="submission" date="2022-03" db="EMBL/GenBank/DDBJ databases">
        <title>Pseudonocardia alaer sp. nov., a novel actinomycete isolated from reed forest soil.</title>
        <authorList>
            <person name="Wang L."/>
        </authorList>
    </citation>
    <scope>NUCLEOTIDE SEQUENCE [LARGE SCALE GENOMIC DNA]</scope>
    <source>
        <strain evidence="9 10">Y-16303</strain>
    </source>
</reference>
<evidence type="ECO:0000256" key="2">
    <source>
        <dbReference type="ARBA" id="ARBA00009298"/>
    </source>
</evidence>
<keyword evidence="3" id="KW-1003">Cell membrane</keyword>
<feature type="domain" description="MgtC/SapB/SrpB/YhiD N-terminal" evidence="8">
    <location>
        <begin position="21"/>
        <end position="148"/>
    </location>
</feature>
<keyword evidence="4 7" id="KW-0812">Transmembrane</keyword>
<dbReference type="EMBL" id="JAKXMK010000008">
    <property type="protein sequence ID" value="MCH6166174.1"/>
    <property type="molecule type" value="Genomic_DNA"/>
</dbReference>
<evidence type="ECO:0000256" key="3">
    <source>
        <dbReference type="ARBA" id="ARBA00022475"/>
    </source>
</evidence>
<keyword evidence="5 7" id="KW-1133">Transmembrane helix</keyword>
<evidence type="ECO:0000256" key="6">
    <source>
        <dbReference type="ARBA" id="ARBA00023136"/>
    </source>
</evidence>
<comment type="subcellular location">
    <subcellularLocation>
        <location evidence="1">Cell membrane</location>
        <topology evidence="1">Multi-pass membrane protein</topology>
    </subcellularLocation>
</comment>
<feature type="transmembrane region" description="Helical" evidence="7">
    <location>
        <begin position="42"/>
        <end position="60"/>
    </location>
</feature>
<dbReference type="Proteomes" id="UP001299970">
    <property type="component" value="Unassembled WGS sequence"/>
</dbReference>
<dbReference type="RefSeq" id="WP_241036206.1">
    <property type="nucleotide sequence ID" value="NZ_BAAAJF010000020.1"/>
</dbReference>
<keyword evidence="10" id="KW-1185">Reference proteome</keyword>
<comment type="caution">
    <text evidence="9">The sequence shown here is derived from an EMBL/GenBank/DDBJ whole genome shotgun (WGS) entry which is preliminary data.</text>
</comment>
<proteinExistence type="inferred from homology"/>
<evidence type="ECO:0000259" key="8">
    <source>
        <dbReference type="Pfam" id="PF02308"/>
    </source>
</evidence>
<dbReference type="InterPro" id="IPR003416">
    <property type="entry name" value="MgtC/SapB/SrpB/YhiD_fam"/>
</dbReference>
<evidence type="ECO:0000313" key="10">
    <source>
        <dbReference type="Proteomes" id="UP001299970"/>
    </source>
</evidence>
<feature type="transmembrane region" description="Helical" evidence="7">
    <location>
        <begin position="110"/>
        <end position="129"/>
    </location>
</feature>
<name>A0ABS9TCB8_9PSEU</name>
<dbReference type="PRINTS" id="PR01837">
    <property type="entry name" value="MGTCSAPBPROT"/>
</dbReference>
<evidence type="ECO:0000313" key="9">
    <source>
        <dbReference type="EMBL" id="MCH6166174.1"/>
    </source>
</evidence>
<feature type="transmembrane region" description="Helical" evidence="7">
    <location>
        <begin position="15"/>
        <end position="33"/>
    </location>
</feature>
<comment type="similarity">
    <text evidence="2">Belongs to the MgtC/SapB family.</text>
</comment>
<organism evidence="9 10">
    <name type="scientific">Pseudonocardia alaniniphila</name>
    <dbReference type="NCBI Taxonomy" id="75291"/>
    <lineage>
        <taxon>Bacteria</taxon>
        <taxon>Bacillati</taxon>
        <taxon>Actinomycetota</taxon>
        <taxon>Actinomycetes</taxon>
        <taxon>Pseudonocardiales</taxon>
        <taxon>Pseudonocardiaceae</taxon>
        <taxon>Pseudonocardia</taxon>
    </lineage>
</organism>
<feature type="transmembrane region" description="Helical" evidence="7">
    <location>
        <begin position="135"/>
        <end position="152"/>
    </location>
</feature>
<evidence type="ECO:0000256" key="1">
    <source>
        <dbReference type="ARBA" id="ARBA00004651"/>
    </source>
</evidence>
<sequence length="259" mass="27286">MGLALQLGEPTGQGWTQILELAIALVLSAAIGLERELRNKSAGLRTHTLIGFASALMMLVSKYGFTDVLGDHVVLDPSRVAAQIVSGIGFIGAGLIFVRRDAVRGLTTAAAVWVTTAVGMAAGAGLPVLAGAATIGYFIVVFAFPWLTSWLPDGRQLSRFVQVTYEDGRGLLREIVSTCTKRGWTVVELTTRRVEPAPVDALVDSGGDGGPRHAPGVRPVSVMLELRGSIDHEELISDLNNLYGVLSVAASDLGPDPDS</sequence>
<evidence type="ECO:0000256" key="7">
    <source>
        <dbReference type="SAM" id="Phobius"/>
    </source>
</evidence>
<evidence type="ECO:0000256" key="4">
    <source>
        <dbReference type="ARBA" id="ARBA00022692"/>
    </source>
</evidence>
<dbReference type="InterPro" id="IPR049177">
    <property type="entry name" value="MgtC_SapB_SrpB_YhiD_N"/>
</dbReference>
<feature type="transmembrane region" description="Helical" evidence="7">
    <location>
        <begin position="80"/>
        <end position="98"/>
    </location>
</feature>
<keyword evidence="6 7" id="KW-0472">Membrane</keyword>